<dbReference type="InterPro" id="IPR000863">
    <property type="entry name" value="Sulfotransferase_dom"/>
</dbReference>
<evidence type="ECO:0000256" key="2">
    <source>
        <dbReference type="ARBA" id="ARBA00023180"/>
    </source>
</evidence>
<feature type="domain" description="Sulfotransferase" evidence="3">
    <location>
        <begin position="33"/>
        <end position="260"/>
    </location>
</feature>
<dbReference type="Gene3D" id="3.40.50.300">
    <property type="entry name" value="P-loop containing nucleotide triphosphate hydrolases"/>
    <property type="match status" value="1"/>
</dbReference>
<proteinExistence type="predicted"/>
<dbReference type="GO" id="GO:0008146">
    <property type="term" value="F:sulfotransferase activity"/>
    <property type="evidence" value="ECO:0007669"/>
    <property type="project" value="InterPro"/>
</dbReference>
<dbReference type="InterPro" id="IPR037359">
    <property type="entry name" value="NST/OST"/>
</dbReference>
<organism evidence="4">
    <name type="scientific">marine metagenome</name>
    <dbReference type="NCBI Taxonomy" id="408172"/>
    <lineage>
        <taxon>unclassified sequences</taxon>
        <taxon>metagenomes</taxon>
        <taxon>ecological metagenomes</taxon>
    </lineage>
</organism>
<evidence type="ECO:0000313" key="4">
    <source>
        <dbReference type="EMBL" id="SVB14817.1"/>
    </source>
</evidence>
<protein>
    <recommendedName>
        <fullName evidence="3">Sulfotransferase domain-containing protein</fullName>
    </recommendedName>
</protein>
<dbReference type="AlphaFoldDB" id="A0A382BNR8"/>
<dbReference type="EMBL" id="UINC01030429">
    <property type="protein sequence ID" value="SVB14817.1"/>
    <property type="molecule type" value="Genomic_DNA"/>
</dbReference>
<evidence type="ECO:0000256" key="1">
    <source>
        <dbReference type="ARBA" id="ARBA00022679"/>
    </source>
</evidence>
<dbReference type="PANTHER" id="PTHR10605">
    <property type="entry name" value="HEPARAN SULFATE SULFOTRANSFERASE"/>
    <property type="match status" value="1"/>
</dbReference>
<gene>
    <name evidence="4" type="ORF">METZ01_LOCUS167671</name>
</gene>
<reference evidence="4" key="1">
    <citation type="submission" date="2018-05" db="EMBL/GenBank/DDBJ databases">
        <authorList>
            <person name="Lanie J.A."/>
            <person name="Ng W.-L."/>
            <person name="Kazmierczak K.M."/>
            <person name="Andrzejewski T.M."/>
            <person name="Davidsen T.M."/>
            <person name="Wayne K.J."/>
            <person name="Tettelin H."/>
            <person name="Glass J.I."/>
            <person name="Rusch D."/>
            <person name="Podicherti R."/>
            <person name="Tsui H.-C.T."/>
            <person name="Winkler M.E."/>
        </authorList>
    </citation>
    <scope>NUCLEOTIDE SEQUENCE</scope>
</reference>
<keyword evidence="2" id="KW-0325">Glycoprotein</keyword>
<dbReference type="InterPro" id="IPR027417">
    <property type="entry name" value="P-loop_NTPase"/>
</dbReference>
<sequence>MYLKSQKSSYKRFYQLFVKRHFFGITSPLRVLPNFFVIGAGRTGTTSLYHYLDQHPSLSKSAYDELGFFDVNFHLGLHWYRSLFPSIFTKFRIKLKTHFFMTYDVTPSYVRRPWIARRIKKQFPDSKLIIVLRNPVDRTYSHYYLSTTSGETRTFEEVIEEDMNDIVTWNDDSKDDNYFATKVENSKLARGFYSEQLPVWFELFSKNQILIISSEDLASNTKNIMNDIFQFLNLPKYEILNTKKVNVSKYSKMNSNTRKKLVTFFKPYNEQLYEFLNSKFDWDK</sequence>
<accession>A0A382BNR8</accession>
<name>A0A382BNR8_9ZZZZ</name>
<evidence type="ECO:0000259" key="3">
    <source>
        <dbReference type="Pfam" id="PF00685"/>
    </source>
</evidence>
<dbReference type="SUPFAM" id="SSF52540">
    <property type="entry name" value="P-loop containing nucleoside triphosphate hydrolases"/>
    <property type="match status" value="1"/>
</dbReference>
<keyword evidence="1" id="KW-0808">Transferase</keyword>
<dbReference type="PANTHER" id="PTHR10605:SF56">
    <property type="entry name" value="BIFUNCTIONAL HEPARAN SULFATE N-DEACETYLASE_N-SULFOTRANSFERASE"/>
    <property type="match status" value="1"/>
</dbReference>
<dbReference type="Pfam" id="PF00685">
    <property type="entry name" value="Sulfotransfer_1"/>
    <property type="match status" value="1"/>
</dbReference>